<reference evidence="2 3" key="1">
    <citation type="submission" date="2024-01" db="EMBL/GenBank/DDBJ databases">
        <title>The complete chloroplast genome sequence of Lithospermum erythrorhizon: insights into the phylogenetic relationship among Boraginaceae species and the maternal lineages of purple gromwells.</title>
        <authorList>
            <person name="Okada T."/>
            <person name="Watanabe K."/>
        </authorList>
    </citation>
    <scope>NUCLEOTIDE SEQUENCE [LARGE SCALE GENOMIC DNA]</scope>
</reference>
<dbReference type="InterPro" id="IPR026960">
    <property type="entry name" value="RVT-Znf"/>
</dbReference>
<keyword evidence="3" id="KW-1185">Reference proteome</keyword>
<protein>
    <recommendedName>
        <fullName evidence="1">Reverse transcriptase zinc-binding domain-containing protein</fullName>
    </recommendedName>
</protein>
<name>A0AAV3QM15_LITER</name>
<proteinExistence type="predicted"/>
<dbReference type="AlphaFoldDB" id="A0AAV3QM15"/>
<evidence type="ECO:0000259" key="1">
    <source>
        <dbReference type="Pfam" id="PF13966"/>
    </source>
</evidence>
<dbReference type="Pfam" id="PF13966">
    <property type="entry name" value="zf-RVT"/>
    <property type="match status" value="1"/>
</dbReference>
<dbReference type="Proteomes" id="UP001454036">
    <property type="component" value="Unassembled WGS sequence"/>
</dbReference>
<evidence type="ECO:0000313" key="3">
    <source>
        <dbReference type="Proteomes" id="UP001454036"/>
    </source>
</evidence>
<feature type="domain" description="Reverse transcriptase zinc-binding" evidence="1">
    <location>
        <begin position="2"/>
        <end position="44"/>
    </location>
</feature>
<sequence>MGKLDTKDRISKWNADCDLKCMFCNANETQNHLFFECEFSGKIWRRLLCMLNMYRQHKPWDWQKNWLLEVRTCCRVQKLLKLRGCVVVYWIWRERNERHTTHSMKIYRLMTTPTSRAYDSRRVVTRNERVFGSKRRDEECIIQLVVSQVCDKMNSLRGIKRSCKDWEMAVIWGLSSKIFA</sequence>
<evidence type="ECO:0000313" key="2">
    <source>
        <dbReference type="EMBL" id="GAA0165089.1"/>
    </source>
</evidence>
<accession>A0AAV3QM15</accession>
<dbReference type="EMBL" id="BAABME010053040">
    <property type="protein sequence ID" value="GAA0165089.1"/>
    <property type="molecule type" value="Genomic_DNA"/>
</dbReference>
<gene>
    <name evidence="2" type="ORF">LIER_44151</name>
</gene>
<organism evidence="2 3">
    <name type="scientific">Lithospermum erythrorhizon</name>
    <name type="common">Purple gromwell</name>
    <name type="synonym">Lithospermum officinale var. erythrorhizon</name>
    <dbReference type="NCBI Taxonomy" id="34254"/>
    <lineage>
        <taxon>Eukaryota</taxon>
        <taxon>Viridiplantae</taxon>
        <taxon>Streptophyta</taxon>
        <taxon>Embryophyta</taxon>
        <taxon>Tracheophyta</taxon>
        <taxon>Spermatophyta</taxon>
        <taxon>Magnoliopsida</taxon>
        <taxon>eudicotyledons</taxon>
        <taxon>Gunneridae</taxon>
        <taxon>Pentapetalae</taxon>
        <taxon>asterids</taxon>
        <taxon>lamiids</taxon>
        <taxon>Boraginales</taxon>
        <taxon>Boraginaceae</taxon>
        <taxon>Boraginoideae</taxon>
        <taxon>Lithospermeae</taxon>
        <taxon>Lithospermum</taxon>
    </lineage>
</organism>
<comment type="caution">
    <text evidence="2">The sequence shown here is derived from an EMBL/GenBank/DDBJ whole genome shotgun (WGS) entry which is preliminary data.</text>
</comment>